<feature type="region of interest" description="Disordered" evidence="1">
    <location>
        <begin position="240"/>
        <end position="294"/>
    </location>
</feature>
<feature type="region of interest" description="Disordered" evidence="1">
    <location>
        <begin position="59"/>
        <end position="84"/>
    </location>
</feature>
<dbReference type="AlphaFoldDB" id="A0A6J4UIZ4"/>
<feature type="compositionally biased region" description="Basic residues" evidence="1">
    <location>
        <begin position="283"/>
        <end position="294"/>
    </location>
</feature>
<evidence type="ECO:0008006" key="3">
    <source>
        <dbReference type="Google" id="ProtNLM"/>
    </source>
</evidence>
<protein>
    <recommendedName>
        <fullName evidence="3">ABC transporter, permease protein 2 (Cluster 1, maltose/g3p/polyamine/iron)</fullName>
    </recommendedName>
</protein>
<evidence type="ECO:0000313" key="2">
    <source>
        <dbReference type="EMBL" id="CAA9549069.1"/>
    </source>
</evidence>
<dbReference type="EMBL" id="CADCWK010000061">
    <property type="protein sequence ID" value="CAA9549069.1"/>
    <property type="molecule type" value="Genomic_DNA"/>
</dbReference>
<feature type="region of interest" description="Disordered" evidence="1">
    <location>
        <begin position="1"/>
        <end position="36"/>
    </location>
</feature>
<gene>
    <name evidence="2" type="ORF">AVDCRST_MAG33-734</name>
</gene>
<feature type="compositionally biased region" description="Low complexity" evidence="1">
    <location>
        <begin position="110"/>
        <end position="130"/>
    </location>
</feature>
<feature type="non-terminal residue" evidence="2">
    <location>
        <position position="1"/>
    </location>
</feature>
<sequence length="294" mass="31398">GDTGSGPGTTVVRDRWSPFAVPSRLEPDAVRPPDLLPAGLPGPVHLDLVVGVQGVTGDRPRPVRVTGDPALGQPAGSLDDGPVRPVHGEYGHLLRRHRDRGRRAVLHGGLRAGAAAPARPRADPGGLPARPDGPVPVRHDPDLLLPAGPQSARDVLGVHHPGHRPAAVVRHLPDARFLPGATARTGRRGPTRRCQRVADVPAGDAAAIGPRDRDPGRPPVHQHLERVPDAARLRPARRVATGRPRDTVLLRAFHRRPGPDRSGRHDLDAADDRDLPAAPAPVHRGHHRRRPQVI</sequence>
<feature type="non-terminal residue" evidence="2">
    <location>
        <position position="294"/>
    </location>
</feature>
<reference evidence="2" key="1">
    <citation type="submission" date="2020-02" db="EMBL/GenBank/DDBJ databases">
        <authorList>
            <person name="Meier V. D."/>
        </authorList>
    </citation>
    <scope>NUCLEOTIDE SEQUENCE</scope>
    <source>
        <strain evidence="2">AVDCRST_MAG33</strain>
    </source>
</reference>
<feature type="compositionally biased region" description="Basic and acidic residues" evidence="1">
    <location>
        <begin position="257"/>
        <end position="275"/>
    </location>
</feature>
<proteinExistence type="predicted"/>
<accession>A0A6J4UIZ4</accession>
<feature type="region of interest" description="Disordered" evidence="1">
    <location>
        <begin position="110"/>
        <end position="132"/>
    </location>
</feature>
<evidence type="ECO:0000256" key="1">
    <source>
        <dbReference type="SAM" id="MobiDB-lite"/>
    </source>
</evidence>
<name>A0A6J4UIZ4_9BACT</name>
<organism evidence="2">
    <name type="scientific">uncultured Thermomicrobiales bacterium</name>
    <dbReference type="NCBI Taxonomy" id="1645740"/>
    <lineage>
        <taxon>Bacteria</taxon>
        <taxon>Pseudomonadati</taxon>
        <taxon>Thermomicrobiota</taxon>
        <taxon>Thermomicrobia</taxon>
        <taxon>Thermomicrobiales</taxon>
        <taxon>environmental samples</taxon>
    </lineage>
</organism>